<proteinExistence type="predicted"/>
<protein>
    <submittedName>
        <fullName evidence="1">Uncharacterized protein</fullName>
    </submittedName>
</protein>
<sequence>MAFDCKQNSNLNSSAGEEKRREFFTGMNCRCQKVAERAVCVSFTTKLFVFFIGRLRSESWLPISRSPHWRL</sequence>
<dbReference type="Proteomes" id="UP001059596">
    <property type="component" value="Unassembled WGS sequence"/>
</dbReference>
<evidence type="ECO:0000313" key="1">
    <source>
        <dbReference type="EMBL" id="KAI8038171.1"/>
    </source>
</evidence>
<evidence type="ECO:0000313" key="2">
    <source>
        <dbReference type="Proteomes" id="UP001059596"/>
    </source>
</evidence>
<gene>
    <name evidence="1" type="ORF">M5D96_008860</name>
</gene>
<dbReference type="EMBL" id="JAMKOV010000008">
    <property type="protein sequence ID" value="KAI8038171.1"/>
    <property type="molecule type" value="Genomic_DNA"/>
</dbReference>
<keyword evidence="2" id="KW-1185">Reference proteome</keyword>
<comment type="caution">
    <text evidence="1">The sequence shown here is derived from an EMBL/GenBank/DDBJ whole genome shotgun (WGS) entry which is preliminary data.</text>
</comment>
<dbReference type="AlphaFoldDB" id="A0A9P9YJP0"/>
<organism evidence="1 2">
    <name type="scientific">Drosophila gunungcola</name>
    <name type="common">fruit fly</name>
    <dbReference type="NCBI Taxonomy" id="103775"/>
    <lineage>
        <taxon>Eukaryota</taxon>
        <taxon>Metazoa</taxon>
        <taxon>Ecdysozoa</taxon>
        <taxon>Arthropoda</taxon>
        <taxon>Hexapoda</taxon>
        <taxon>Insecta</taxon>
        <taxon>Pterygota</taxon>
        <taxon>Neoptera</taxon>
        <taxon>Endopterygota</taxon>
        <taxon>Diptera</taxon>
        <taxon>Brachycera</taxon>
        <taxon>Muscomorpha</taxon>
        <taxon>Ephydroidea</taxon>
        <taxon>Drosophilidae</taxon>
        <taxon>Drosophila</taxon>
        <taxon>Sophophora</taxon>
    </lineage>
</organism>
<reference evidence="1" key="1">
    <citation type="journal article" date="2023" name="Genome Biol. Evol.">
        <title>Long-read-based Genome Assembly of Drosophila gunungcola Reveals Fewer Chemosensory Genes in Flower-breeding Species.</title>
        <authorList>
            <person name="Negi A."/>
            <person name="Liao B.Y."/>
            <person name="Yeh S.D."/>
        </authorList>
    </citation>
    <scope>NUCLEOTIDE SEQUENCE</scope>
    <source>
        <strain evidence="1">Sukarami</strain>
    </source>
</reference>
<name>A0A9P9YJP0_9MUSC</name>
<accession>A0A9P9YJP0</accession>